<reference evidence="1" key="2">
    <citation type="journal article" date="2015" name="Fish Shellfish Immunol.">
        <title>Early steps in the European eel (Anguilla anguilla)-Vibrio vulnificus interaction in the gills: Role of the RtxA13 toxin.</title>
        <authorList>
            <person name="Callol A."/>
            <person name="Pajuelo D."/>
            <person name="Ebbesson L."/>
            <person name="Teles M."/>
            <person name="MacKenzie S."/>
            <person name="Amaro C."/>
        </authorList>
    </citation>
    <scope>NUCLEOTIDE SEQUENCE</scope>
</reference>
<sequence length="26" mass="2858">MHPIRCLSKCIQHYISACALSLNAKG</sequence>
<dbReference type="EMBL" id="GBXM01004080">
    <property type="protein sequence ID" value="JAI04498.1"/>
    <property type="molecule type" value="Transcribed_RNA"/>
</dbReference>
<reference evidence="1" key="1">
    <citation type="submission" date="2014-11" db="EMBL/GenBank/DDBJ databases">
        <authorList>
            <person name="Amaro Gonzalez C."/>
        </authorList>
    </citation>
    <scope>NUCLEOTIDE SEQUENCE</scope>
</reference>
<protein>
    <submittedName>
        <fullName evidence="1">Uncharacterized protein</fullName>
    </submittedName>
</protein>
<accession>A0A0E9XP31</accession>
<proteinExistence type="predicted"/>
<dbReference type="AlphaFoldDB" id="A0A0E9XP31"/>
<organism evidence="1">
    <name type="scientific">Anguilla anguilla</name>
    <name type="common">European freshwater eel</name>
    <name type="synonym">Muraena anguilla</name>
    <dbReference type="NCBI Taxonomy" id="7936"/>
    <lineage>
        <taxon>Eukaryota</taxon>
        <taxon>Metazoa</taxon>
        <taxon>Chordata</taxon>
        <taxon>Craniata</taxon>
        <taxon>Vertebrata</taxon>
        <taxon>Euteleostomi</taxon>
        <taxon>Actinopterygii</taxon>
        <taxon>Neopterygii</taxon>
        <taxon>Teleostei</taxon>
        <taxon>Anguilliformes</taxon>
        <taxon>Anguillidae</taxon>
        <taxon>Anguilla</taxon>
    </lineage>
</organism>
<name>A0A0E9XP31_ANGAN</name>
<evidence type="ECO:0000313" key="1">
    <source>
        <dbReference type="EMBL" id="JAI04498.1"/>
    </source>
</evidence>